<comment type="caution">
    <text evidence="1">The sequence shown here is derived from an EMBL/GenBank/DDBJ whole genome shotgun (WGS) entry which is preliminary data.</text>
</comment>
<sequence length="49" mass="5596">MAIKFSKTDDLDKMFENFASFPGVEKKVEFPEEKKKAETATAKEAKKVK</sequence>
<evidence type="ECO:0000313" key="2">
    <source>
        <dbReference type="Proteomes" id="UP000709219"/>
    </source>
</evidence>
<evidence type="ECO:0008006" key="3">
    <source>
        <dbReference type="Google" id="ProtNLM"/>
    </source>
</evidence>
<dbReference type="AlphaFoldDB" id="A0A943HNF2"/>
<proteinExistence type="predicted"/>
<accession>A0A943HNF2</accession>
<name>A0A943HNF2_STRPA</name>
<evidence type="ECO:0000313" key="1">
    <source>
        <dbReference type="EMBL" id="MBS5358714.1"/>
    </source>
</evidence>
<protein>
    <recommendedName>
        <fullName evidence="3">Type II restriction endonuclease DpnI</fullName>
    </recommendedName>
</protein>
<dbReference type="NCBIfam" id="NF040897">
    <property type="entry name" value="SPJ_0845_Nterm"/>
    <property type="match status" value="1"/>
</dbReference>
<organism evidence="1 2">
    <name type="scientific">Streptococcus parasanguinis</name>
    <dbReference type="NCBI Taxonomy" id="1318"/>
    <lineage>
        <taxon>Bacteria</taxon>
        <taxon>Bacillati</taxon>
        <taxon>Bacillota</taxon>
        <taxon>Bacilli</taxon>
        <taxon>Lactobacillales</taxon>
        <taxon>Streptococcaceae</taxon>
        <taxon>Streptococcus</taxon>
    </lineage>
</organism>
<reference evidence="1" key="1">
    <citation type="submission" date="2021-02" db="EMBL/GenBank/DDBJ databases">
        <title>Infant gut strain persistence is associated with maternal origin, phylogeny, and functional potential including surface adhesion and iron acquisition.</title>
        <authorList>
            <person name="Lou Y.C."/>
        </authorList>
    </citation>
    <scope>NUCLEOTIDE SEQUENCE</scope>
    <source>
        <strain evidence="1">L3_098_011G1_dasL3_098_011G1_concoct_7</strain>
    </source>
</reference>
<dbReference type="InterPro" id="IPR047909">
    <property type="entry name" value="SPJ_0845-like_N"/>
</dbReference>
<dbReference type="Proteomes" id="UP000709219">
    <property type="component" value="Unassembled WGS sequence"/>
</dbReference>
<dbReference type="EMBL" id="JAGZFP010000015">
    <property type="protein sequence ID" value="MBS5358714.1"/>
    <property type="molecule type" value="Genomic_DNA"/>
</dbReference>
<gene>
    <name evidence="1" type="ORF">KHX87_06365</name>
</gene>